<feature type="chain" id="PRO_5043461557" evidence="2">
    <location>
        <begin position="20"/>
        <end position="90"/>
    </location>
</feature>
<dbReference type="Proteomes" id="UP001054837">
    <property type="component" value="Unassembled WGS sequence"/>
</dbReference>
<dbReference type="AlphaFoldDB" id="A0AAV4MWU6"/>
<protein>
    <submittedName>
        <fullName evidence="3">Uncharacterized protein</fullName>
    </submittedName>
</protein>
<comment type="caution">
    <text evidence="3">The sequence shown here is derived from an EMBL/GenBank/DDBJ whole genome shotgun (WGS) entry which is preliminary data.</text>
</comment>
<name>A0AAV4MWU6_9ARAC</name>
<evidence type="ECO:0000313" key="4">
    <source>
        <dbReference type="Proteomes" id="UP001054837"/>
    </source>
</evidence>
<sequence>MKYLVLLCAVFFVAVAVTADSHRRTVLRKGPRGGRTSGEAGADDGATVDLMSSRPPSAAPRWGCTEGAAPGQTCLAADKPQLTECLDYGL</sequence>
<accession>A0AAV4MWU6</accession>
<proteinExistence type="predicted"/>
<organism evidence="3 4">
    <name type="scientific">Caerostris darwini</name>
    <dbReference type="NCBI Taxonomy" id="1538125"/>
    <lineage>
        <taxon>Eukaryota</taxon>
        <taxon>Metazoa</taxon>
        <taxon>Ecdysozoa</taxon>
        <taxon>Arthropoda</taxon>
        <taxon>Chelicerata</taxon>
        <taxon>Arachnida</taxon>
        <taxon>Araneae</taxon>
        <taxon>Araneomorphae</taxon>
        <taxon>Entelegynae</taxon>
        <taxon>Araneoidea</taxon>
        <taxon>Araneidae</taxon>
        <taxon>Caerostris</taxon>
    </lineage>
</organism>
<dbReference type="EMBL" id="BPLQ01000920">
    <property type="protein sequence ID" value="GIX76440.1"/>
    <property type="molecule type" value="Genomic_DNA"/>
</dbReference>
<feature type="region of interest" description="Disordered" evidence="1">
    <location>
        <begin position="27"/>
        <end position="61"/>
    </location>
</feature>
<feature type="signal peptide" evidence="2">
    <location>
        <begin position="1"/>
        <end position="19"/>
    </location>
</feature>
<keyword evidence="2" id="KW-0732">Signal</keyword>
<keyword evidence="4" id="KW-1185">Reference proteome</keyword>
<reference evidence="3 4" key="1">
    <citation type="submission" date="2021-06" db="EMBL/GenBank/DDBJ databases">
        <title>Caerostris darwini draft genome.</title>
        <authorList>
            <person name="Kono N."/>
            <person name="Arakawa K."/>
        </authorList>
    </citation>
    <scope>NUCLEOTIDE SEQUENCE [LARGE SCALE GENOMIC DNA]</scope>
</reference>
<evidence type="ECO:0000256" key="1">
    <source>
        <dbReference type="SAM" id="MobiDB-lite"/>
    </source>
</evidence>
<evidence type="ECO:0000256" key="2">
    <source>
        <dbReference type="SAM" id="SignalP"/>
    </source>
</evidence>
<gene>
    <name evidence="3" type="ORF">CDAR_419191</name>
</gene>
<evidence type="ECO:0000313" key="3">
    <source>
        <dbReference type="EMBL" id="GIX76440.1"/>
    </source>
</evidence>